<keyword evidence="2" id="KW-0732">Signal</keyword>
<organism evidence="4 5">
    <name type="scientific">Fusarium equiseti</name>
    <name type="common">Fusarium scirpi</name>
    <dbReference type="NCBI Taxonomy" id="61235"/>
    <lineage>
        <taxon>Eukaryota</taxon>
        <taxon>Fungi</taxon>
        <taxon>Dikarya</taxon>
        <taxon>Ascomycota</taxon>
        <taxon>Pezizomycotina</taxon>
        <taxon>Sordariomycetes</taxon>
        <taxon>Hypocreomycetidae</taxon>
        <taxon>Hypocreales</taxon>
        <taxon>Nectriaceae</taxon>
        <taxon>Fusarium</taxon>
        <taxon>Fusarium incarnatum-equiseti species complex</taxon>
    </lineage>
</organism>
<evidence type="ECO:0000313" key="4">
    <source>
        <dbReference type="EMBL" id="CAG7565877.1"/>
    </source>
</evidence>
<dbReference type="Pfam" id="PF22939">
    <property type="entry name" value="WHD_GPIID"/>
    <property type="match status" value="1"/>
</dbReference>
<dbReference type="InterPro" id="IPR002110">
    <property type="entry name" value="Ankyrin_rpt"/>
</dbReference>
<name>A0A8J2J353_FUSEQ</name>
<dbReference type="InterPro" id="IPR054471">
    <property type="entry name" value="GPIID_WHD"/>
</dbReference>
<feature type="repeat" description="ANK" evidence="1">
    <location>
        <begin position="731"/>
        <end position="759"/>
    </location>
</feature>
<dbReference type="Pfam" id="PF12796">
    <property type="entry name" value="Ank_2"/>
    <property type="match status" value="2"/>
</dbReference>
<feature type="repeat" description="ANK" evidence="1">
    <location>
        <begin position="632"/>
        <end position="664"/>
    </location>
</feature>
<evidence type="ECO:0000313" key="5">
    <source>
        <dbReference type="Proteomes" id="UP000693738"/>
    </source>
</evidence>
<dbReference type="Proteomes" id="UP000693738">
    <property type="component" value="Unassembled WGS sequence"/>
</dbReference>
<dbReference type="PROSITE" id="PS50088">
    <property type="entry name" value="ANK_REPEAT"/>
    <property type="match status" value="3"/>
</dbReference>
<protein>
    <recommendedName>
        <fullName evidence="3">GPI inositol-deacylase winged helix domain-containing protein</fullName>
    </recommendedName>
</protein>
<proteinExistence type="predicted"/>
<dbReference type="PANTHER" id="PTHR10039">
    <property type="entry name" value="AMELOGENIN"/>
    <property type="match status" value="1"/>
</dbReference>
<evidence type="ECO:0000256" key="1">
    <source>
        <dbReference type="PROSITE-ProRule" id="PRU00023"/>
    </source>
</evidence>
<gene>
    <name evidence="4" type="ORF">FEQUK3_LOCUS11586</name>
</gene>
<dbReference type="PROSITE" id="PS50297">
    <property type="entry name" value="ANK_REP_REGION"/>
    <property type="match status" value="3"/>
</dbReference>
<keyword evidence="1" id="KW-0040">ANK repeat</keyword>
<evidence type="ECO:0000256" key="2">
    <source>
        <dbReference type="SAM" id="SignalP"/>
    </source>
</evidence>
<dbReference type="EMBL" id="CAJSTJ010000193">
    <property type="protein sequence ID" value="CAG7565877.1"/>
    <property type="molecule type" value="Genomic_DNA"/>
</dbReference>
<dbReference type="AlphaFoldDB" id="A0A8J2J353"/>
<sequence length="798" mass="88832">MDGLSAAASLIAVIQAIQMVISLCAPYLSSTNTTKHEIRRLQVELQTLTTIFEGVQRLLKSSVGARLDISQALNNTLHDCLCELERLATKLKTSLDVNSQNKLWTNIRLRLKWPLASKDVDATIQTLSKFRDGLCVCLNVDQMSLLLSNYERTESIEQMKLLDTISTVPYETHHHTIREARVCNTCEWITHLGIVIHAGNNQEDIRIFIQKAITAHRRWGKISVDLRDHILQVLTTRSNGMFQWAYLQIMQLLSLLTEAAILDRLGKLPSNLKATYDEMYTQITARNQYDKALADRALMWVMCAPRYLTSTELLSAIRFPSDDGEFYMAEDIDDDLLLDLCNDLLIFDAHQKVWKFPHASVLEYLEENRYSILKAHSHVAKACLGLLIGSYKELGGGFINEFQSMRHHDAEAVDIFDPKHPLQHYCRNHWIYHVYTQRGLRPDPGLSNLLMEFIGTPMESSAYFRSWFQAVDHDFDFRPLRFKSFLTRELMSQISPCSVGLFAACRLSLISFMEGWLDDETIPLGITNCLGDNVITLAMLSGWTTTCETLLHRGFPIDSGFRRHVSPVDPSHARRSSIDTIDIVTSQAQDELADDYTGRYGNALAAAAVQGYIPTVKCLLKHGAEVDLYSTTYGSALIAASTHGNIDVARLLLDNGADVDFNRGPLGSALAAASELSNIDMVRMLLNNRASINLKNEDSGSALTAAASMGRIEVVQLLLEEGANVDLQAGYYGTALAAAALHRHQDVISLLIQRGADVNLQICAGEFSNALDAAAASGSTMIIKHLLRHGAASSQNTL</sequence>
<feature type="domain" description="GPI inositol-deacylase winged helix" evidence="3">
    <location>
        <begin position="289"/>
        <end position="368"/>
    </location>
</feature>
<dbReference type="PANTHER" id="PTHR10039:SF16">
    <property type="entry name" value="GPI INOSITOL-DEACYLASE"/>
    <property type="match status" value="1"/>
</dbReference>
<feature type="repeat" description="ANK" evidence="1">
    <location>
        <begin position="698"/>
        <end position="730"/>
    </location>
</feature>
<evidence type="ECO:0000259" key="3">
    <source>
        <dbReference type="Pfam" id="PF22939"/>
    </source>
</evidence>
<feature type="signal peptide" evidence="2">
    <location>
        <begin position="1"/>
        <end position="16"/>
    </location>
</feature>
<accession>A0A8J2J353</accession>
<dbReference type="SMART" id="SM00248">
    <property type="entry name" value="ANK"/>
    <property type="match status" value="7"/>
</dbReference>
<comment type="caution">
    <text evidence="4">The sequence shown here is derived from an EMBL/GenBank/DDBJ whole genome shotgun (WGS) entry which is preliminary data.</text>
</comment>
<reference evidence="4" key="1">
    <citation type="submission" date="2021-05" db="EMBL/GenBank/DDBJ databases">
        <authorList>
            <person name="Khan N."/>
        </authorList>
    </citation>
    <scope>NUCLEOTIDE SEQUENCE</scope>
</reference>
<feature type="chain" id="PRO_5035166587" description="GPI inositol-deacylase winged helix domain-containing protein" evidence="2">
    <location>
        <begin position="17"/>
        <end position="798"/>
    </location>
</feature>